<accession>A0A7M1B6M0</accession>
<feature type="domain" description="Cytochrome c-552/4" evidence="2">
    <location>
        <begin position="176"/>
        <end position="231"/>
    </location>
</feature>
<feature type="transmembrane region" description="Helical" evidence="1">
    <location>
        <begin position="30"/>
        <end position="51"/>
    </location>
</feature>
<dbReference type="Pfam" id="PF13435">
    <property type="entry name" value="Cytochrome_C554"/>
    <property type="match status" value="1"/>
</dbReference>
<dbReference type="InterPro" id="IPR023155">
    <property type="entry name" value="Cyt_c-552/4"/>
</dbReference>
<name>A0A7M1B6M0_9BACT</name>
<sequence>MKILYVNFDILFMFISGLLLINYFSIEWSYFRVIEFLHIFGSIVITVFFVLPFLYKHIYASMIKMKHESKSGLLFAFVFFLLLVSGVYLFLIGNRGGDVYGIISYNVHLYGSFILMFFLILHLRKFFFSKVFTTLAWAVVLFLPSHAYSSSKKLTNIVFADGARSYHNIDWTNSTTCKECHPKIFQQWADSNHRHLADSNPYYMVLENLAGMDRGEKFRQWCMGCHNPSAVSMHQEKTTHFMRDNIMPESLFTKGSQNLINEYKAHPYRLEHGVSCIACHRIVDAKPMGNSSYSLNLTKRKKYLYEDSHSDTKVWISHKLINANPKTHKQEYMKPLYKKSKYCASCHNEFLPHSGKKVVSTYEQWEKSPYNDPKKPKKHKDCIDCHMTYLDNGTYTPLQGTSTLGGKKKKDIKVHYFAGGNYFLAGLKNKENESQSIQLLKTSAKLDAKIDTKGILQIGVKNVGAGHKLPTGAADFRELWLDVSVRDKNKKIVFSSGKLDKKGDIEKGSIVFNKMFGDKDGNPVGLYFWRYEKLIKDTRIPAGKRVVEKFTLPENVEYPLHVEIKLNFRIYPQWVTNIVKSAYPQLTDPPVITIQKLEKQFD</sequence>
<dbReference type="SUPFAM" id="SSF48695">
    <property type="entry name" value="Multiheme cytochromes"/>
    <property type="match status" value="1"/>
</dbReference>
<reference evidence="3 4" key="1">
    <citation type="submission" date="2019-07" db="EMBL/GenBank/DDBJ databases">
        <title>Sulfurimonas paralvinellae sp. nov., a novel mesophilic, hydrogen- and sulfur-oxidizing chemolithoautotroph within the Epsilonproteo- bacteria isolated from a deep-sea hydrothermal vent polychaete nest, reclassification of Thiomicrospira denitrificans as Sulfurimonas denitrificans comb. nov. and emended description of the genus Sulfurimonas.</title>
        <authorList>
            <person name="Wang S."/>
            <person name="Jiang L."/>
            <person name="Shao Z."/>
        </authorList>
    </citation>
    <scope>NUCLEOTIDE SEQUENCE [LARGE SCALE GENOMIC DNA]</scope>
    <source>
        <strain evidence="3 4">GO25</strain>
    </source>
</reference>
<keyword evidence="1" id="KW-0472">Membrane</keyword>
<gene>
    <name evidence="3" type="ORF">FM071_03480</name>
</gene>
<feature type="transmembrane region" description="Helical" evidence="1">
    <location>
        <begin position="72"/>
        <end position="93"/>
    </location>
</feature>
<evidence type="ECO:0000313" key="3">
    <source>
        <dbReference type="EMBL" id="QOP45387.1"/>
    </source>
</evidence>
<proteinExistence type="predicted"/>
<organism evidence="3 4">
    <name type="scientific">Sulfurimonas paralvinellae</name>
    <dbReference type="NCBI Taxonomy" id="317658"/>
    <lineage>
        <taxon>Bacteria</taxon>
        <taxon>Pseudomonadati</taxon>
        <taxon>Campylobacterota</taxon>
        <taxon>Epsilonproteobacteria</taxon>
        <taxon>Campylobacterales</taxon>
        <taxon>Sulfurimonadaceae</taxon>
        <taxon>Sulfurimonas</taxon>
    </lineage>
</organism>
<dbReference type="AlphaFoldDB" id="A0A7M1B6M0"/>
<evidence type="ECO:0000256" key="1">
    <source>
        <dbReference type="SAM" id="Phobius"/>
    </source>
</evidence>
<protein>
    <recommendedName>
        <fullName evidence="2">Cytochrome c-552/4 domain-containing protein</fullName>
    </recommendedName>
</protein>
<evidence type="ECO:0000313" key="4">
    <source>
        <dbReference type="Proteomes" id="UP000593580"/>
    </source>
</evidence>
<dbReference type="EMBL" id="CP041406">
    <property type="protein sequence ID" value="QOP45387.1"/>
    <property type="molecule type" value="Genomic_DNA"/>
</dbReference>
<keyword evidence="1" id="KW-0812">Transmembrane</keyword>
<keyword evidence="1" id="KW-1133">Transmembrane helix</keyword>
<feature type="transmembrane region" description="Helical" evidence="1">
    <location>
        <begin position="5"/>
        <end position="24"/>
    </location>
</feature>
<dbReference type="RefSeq" id="WP_193111632.1">
    <property type="nucleotide sequence ID" value="NZ_CP041406.1"/>
</dbReference>
<dbReference type="KEGG" id="spal:FM071_03480"/>
<dbReference type="Proteomes" id="UP000593580">
    <property type="component" value="Chromosome"/>
</dbReference>
<dbReference type="InterPro" id="IPR036280">
    <property type="entry name" value="Multihaem_cyt_sf"/>
</dbReference>
<feature type="transmembrane region" description="Helical" evidence="1">
    <location>
        <begin position="127"/>
        <end position="148"/>
    </location>
</feature>
<keyword evidence="4" id="KW-1185">Reference proteome</keyword>
<dbReference type="Gene3D" id="1.10.1130.10">
    <property type="entry name" value="Flavocytochrome C3, Chain A"/>
    <property type="match status" value="1"/>
</dbReference>
<feature type="transmembrane region" description="Helical" evidence="1">
    <location>
        <begin position="99"/>
        <end position="120"/>
    </location>
</feature>
<evidence type="ECO:0000259" key="2">
    <source>
        <dbReference type="Pfam" id="PF13435"/>
    </source>
</evidence>